<sequence length="362" mass="41827">INGETITPVVNSTHWSSDETILLIRAWGEHRDEFAEIKRNHSVWNKVVEKLLSRGFFRTVDQCRNRWKFLESKFKVAKKEIVRSSAKPAWEFFNEMLAAKVYHCHGTNHQQHSPTANINTSSLPSGDSKTAYSEHPKRPRSSDPDEVAYDGWPLKSPRVYHHRHHRQLAQSPSADMDIESVLRHYFDDEKSMPLSKPQLLAFLTNMSQLREKREARRTEEHREYQRIRVLEEQRYHEFQMQVMSMVSRHLAPGILDKPGDNGDQHCEPAVNNEVSNARSSQCNGVDGGSEDGDKSQGVRSRSYSHNDGSRNYQAWPGLELSPPAMLATRNTLKMVHVRQKQQKQSPSTRKHKKTKSEGKDRQ</sequence>
<evidence type="ECO:0000313" key="1">
    <source>
        <dbReference type="EMBL" id="KAJ1678936.1"/>
    </source>
</evidence>
<protein>
    <submittedName>
        <fullName evidence="1">Uncharacterized protein</fullName>
    </submittedName>
</protein>
<keyword evidence="2" id="KW-1185">Reference proteome</keyword>
<accession>A0ACC1HRM8</accession>
<organism evidence="1 2">
    <name type="scientific">Spiromyces aspiralis</name>
    <dbReference type="NCBI Taxonomy" id="68401"/>
    <lineage>
        <taxon>Eukaryota</taxon>
        <taxon>Fungi</taxon>
        <taxon>Fungi incertae sedis</taxon>
        <taxon>Zoopagomycota</taxon>
        <taxon>Kickxellomycotina</taxon>
        <taxon>Kickxellomycetes</taxon>
        <taxon>Kickxellales</taxon>
        <taxon>Kickxellaceae</taxon>
        <taxon>Spiromyces</taxon>
    </lineage>
</organism>
<evidence type="ECO:0000313" key="2">
    <source>
        <dbReference type="Proteomes" id="UP001145114"/>
    </source>
</evidence>
<gene>
    <name evidence="1" type="ORF">EV182_003052</name>
</gene>
<dbReference type="EMBL" id="JAMZIH010000731">
    <property type="protein sequence ID" value="KAJ1678936.1"/>
    <property type="molecule type" value="Genomic_DNA"/>
</dbReference>
<reference evidence="1" key="1">
    <citation type="submission" date="2022-06" db="EMBL/GenBank/DDBJ databases">
        <title>Phylogenomic reconstructions and comparative analyses of Kickxellomycotina fungi.</title>
        <authorList>
            <person name="Reynolds N.K."/>
            <person name="Stajich J.E."/>
            <person name="Barry K."/>
            <person name="Grigoriev I.V."/>
            <person name="Crous P."/>
            <person name="Smith M.E."/>
        </authorList>
    </citation>
    <scope>NUCLEOTIDE SEQUENCE</scope>
    <source>
        <strain evidence="1">RSA 2271</strain>
    </source>
</reference>
<comment type="caution">
    <text evidence="1">The sequence shown here is derived from an EMBL/GenBank/DDBJ whole genome shotgun (WGS) entry which is preliminary data.</text>
</comment>
<dbReference type="Proteomes" id="UP001145114">
    <property type="component" value="Unassembled WGS sequence"/>
</dbReference>
<proteinExistence type="predicted"/>
<feature type="non-terminal residue" evidence="1">
    <location>
        <position position="1"/>
    </location>
</feature>
<name>A0ACC1HRM8_9FUNG</name>